<dbReference type="InterPro" id="IPR012657">
    <property type="entry name" value="23S_rRNA-intervening_sequence"/>
</dbReference>
<dbReference type="Pfam" id="PF05635">
    <property type="entry name" value="23S_rRNA_IVP"/>
    <property type="match status" value="1"/>
</dbReference>
<dbReference type="NCBIfam" id="TIGR02436">
    <property type="entry name" value="four helix bundle protein"/>
    <property type="match status" value="1"/>
</dbReference>
<evidence type="ECO:0000313" key="2">
    <source>
        <dbReference type="Proteomes" id="UP000051096"/>
    </source>
</evidence>
<sequence length="127" mass="14421">MKFKYEDLEIWQLSLRLIKVVHELLKKLPSDEKYDLVSQGKRAIVSVALNIAEGSGRHTSKDFSAFVNRAVTSLLEVDAVLKIAIVLGYLTQADCVSASSLIEREYFKLVAFDKSLRKNPKRPHNKM</sequence>
<accession>A0A0S8GH16</accession>
<gene>
    <name evidence="1" type="ORF">AMJ87_07660</name>
</gene>
<dbReference type="SUPFAM" id="SSF158446">
    <property type="entry name" value="IVS-encoded protein-like"/>
    <property type="match status" value="1"/>
</dbReference>
<dbReference type="InterPro" id="IPR036583">
    <property type="entry name" value="23S_rRNA_IVS_sf"/>
</dbReference>
<dbReference type="Proteomes" id="UP000051096">
    <property type="component" value="Unassembled WGS sequence"/>
</dbReference>
<comment type="caution">
    <text evidence="1">The sequence shown here is derived from an EMBL/GenBank/DDBJ whole genome shotgun (WGS) entry which is preliminary data.</text>
</comment>
<reference evidence="1 2" key="1">
    <citation type="journal article" date="2015" name="Microbiome">
        <title>Genomic resolution of linkages in carbon, nitrogen, and sulfur cycling among widespread estuary sediment bacteria.</title>
        <authorList>
            <person name="Baker B.J."/>
            <person name="Lazar C.S."/>
            <person name="Teske A.P."/>
            <person name="Dick G.J."/>
        </authorList>
    </citation>
    <scope>NUCLEOTIDE SEQUENCE [LARGE SCALE GENOMIC DNA]</scope>
    <source>
        <strain evidence="1">SM23_60</strain>
    </source>
</reference>
<dbReference type="PANTHER" id="PTHR38471">
    <property type="entry name" value="FOUR HELIX BUNDLE PROTEIN"/>
    <property type="match status" value="1"/>
</dbReference>
<name>A0A0S8GH16_UNCW3</name>
<dbReference type="AlphaFoldDB" id="A0A0S8GH16"/>
<protein>
    <recommendedName>
        <fullName evidence="3">Four helix bundle protein</fullName>
    </recommendedName>
</protein>
<proteinExistence type="predicted"/>
<dbReference type="Gene3D" id="1.20.1440.60">
    <property type="entry name" value="23S rRNA-intervening sequence"/>
    <property type="match status" value="1"/>
</dbReference>
<dbReference type="PANTHER" id="PTHR38471:SF2">
    <property type="entry name" value="FOUR HELIX BUNDLE PROTEIN"/>
    <property type="match status" value="1"/>
</dbReference>
<organism evidence="1 2">
    <name type="scientific">candidate division WOR_3 bacterium SM23_60</name>
    <dbReference type="NCBI Taxonomy" id="1703780"/>
    <lineage>
        <taxon>Bacteria</taxon>
        <taxon>Bacteria division WOR-3</taxon>
    </lineage>
</organism>
<dbReference type="EMBL" id="LJUO01000070">
    <property type="protein sequence ID" value="KPK71117.1"/>
    <property type="molecule type" value="Genomic_DNA"/>
</dbReference>
<dbReference type="CDD" id="cd16377">
    <property type="entry name" value="23S_rRNA_IVP_like"/>
    <property type="match status" value="1"/>
</dbReference>
<evidence type="ECO:0000313" key="1">
    <source>
        <dbReference type="EMBL" id="KPK71117.1"/>
    </source>
</evidence>
<evidence type="ECO:0008006" key="3">
    <source>
        <dbReference type="Google" id="ProtNLM"/>
    </source>
</evidence>